<protein>
    <submittedName>
        <fullName evidence="3">TIGR02234 family membrane protein</fullName>
    </submittedName>
</protein>
<dbReference type="InterPro" id="IPR019051">
    <property type="entry name" value="Trp_biosyn_TM_oprn/chp"/>
</dbReference>
<organism evidence="3 4">
    <name type="scientific">Streptomyces desertarenae</name>
    <dbReference type="NCBI Taxonomy" id="2666184"/>
    <lineage>
        <taxon>Bacteria</taxon>
        <taxon>Bacillati</taxon>
        <taxon>Actinomycetota</taxon>
        <taxon>Actinomycetes</taxon>
        <taxon>Kitasatosporales</taxon>
        <taxon>Streptomycetaceae</taxon>
        <taxon>Streptomyces</taxon>
    </lineage>
</organism>
<evidence type="ECO:0000313" key="4">
    <source>
        <dbReference type="Proteomes" id="UP001597365"/>
    </source>
</evidence>
<comment type="caution">
    <text evidence="3">The sequence shown here is derived from an EMBL/GenBank/DDBJ whole genome shotgun (WGS) entry which is preliminary data.</text>
</comment>
<feature type="transmembrane region" description="Helical" evidence="2">
    <location>
        <begin position="28"/>
        <end position="52"/>
    </location>
</feature>
<keyword evidence="2" id="KW-1133">Transmembrane helix</keyword>
<feature type="region of interest" description="Disordered" evidence="1">
    <location>
        <begin position="179"/>
        <end position="224"/>
    </location>
</feature>
<dbReference type="InterPro" id="IPR011746">
    <property type="entry name" value="Trp_synth-assoc_CHP"/>
</dbReference>
<keyword evidence="2" id="KW-0812">Transmembrane</keyword>
<feature type="transmembrane region" description="Helical" evidence="2">
    <location>
        <begin position="148"/>
        <end position="168"/>
    </location>
</feature>
<dbReference type="RefSeq" id="WP_380902390.1">
    <property type="nucleotide sequence ID" value="NZ_JBHUFU010000012.1"/>
</dbReference>
<accession>A0ABW4PPP6</accession>
<sequence length="224" mass="22024">MTSATPATPGPDAPAEGAADGAAAHRRALAAALAAGALGAATVLVASGRVWGEATAVLPQGELPVQATGGEVTGVPSALALVGLAALVAVFAVRRAGRTLVAALLSLCGAGAALAALLGAGDRGALEAEASRASGLARGTVEGVSYGVWPYAAAFGGLLLLAAGLLALRHGRHWPAMSGRHERAGASRSAGPRGSAADPERPEELWRALDRGEDPTTGRTGKRP</sequence>
<evidence type="ECO:0000313" key="3">
    <source>
        <dbReference type="EMBL" id="MFD1831955.1"/>
    </source>
</evidence>
<feature type="compositionally biased region" description="Basic and acidic residues" evidence="1">
    <location>
        <begin position="198"/>
        <end position="216"/>
    </location>
</feature>
<keyword evidence="2" id="KW-0472">Membrane</keyword>
<dbReference type="EMBL" id="JBHUFU010000012">
    <property type="protein sequence ID" value="MFD1831955.1"/>
    <property type="molecule type" value="Genomic_DNA"/>
</dbReference>
<name>A0ABW4PPP6_9ACTN</name>
<keyword evidence="4" id="KW-1185">Reference proteome</keyword>
<dbReference type="Proteomes" id="UP001597365">
    <property type="component" value="Unassembled WGS sequence"/>
</dbReference>
<proteinExistence type="predicted"/>
<dbReference type="Pfam" id="PF09534">
    <property type="entry name" value="Trp_oprn_chp"/>
    <property type="match status" value="1"/>
</dbReference>
<evidence type="ECO:0000256" key="1">
    <source>
        <dbReference type="SAM" id="MobiDB-lite"/>
    </source>
</evidence>
<feature type="transmembrane region" description="Helical" evidence="2">
    <location>
        <begin position="100"/>
        <end position="120"/>
    </location>
</feature>
<feature type="compositionally biased region" description="Low complexity" evidence="1">
    <location>
        <begin position="186"/>
        <end position="197"/>
    </location>
</feature>
<evidence type="ECO:0000256" key="2">
    <source>
        <dbReference type="SAM" id="Phobius"/>
    </source>
</evidence>
<gene>
    <name evidence="3" type="ORF">ACFSJS_20225</name>
</gene>
<feature type="transmembrane region" description="Helical" evidence="2">
    <location>
        <begin position="72"/>
        <end position="93"/>
    </location>
</feature>
<dbReference type="NCBIfam" id="TIGR02234">
    <property type="entry name" value="trp_oprn_chp"/>
    <property type="match status" value="1"/>
</dbReference>
<reference evidence="4" key="1">
    <citation type="journal article" date="2019" name="Int. J. Syst. Evol. Microbiol.">
        <title>The Global Catalogue of Microorganisms (GCM) 10K type strain sequencing project: providing services to taxonomists for standard genome sequencing and annotation.</title>
        <authorList>
            <consortium name="The Broad Institute Genomics Platform"/>
            <consortium name="The Broad Institute Genome Sequencing Center for Infectious Disease"/>
            <person name="Wu L."/>
            <person name="Ma J."/>
        </authorList>
    </citation>
    <scope>NUCLEOTIDE SEQUENCE [LARGE SCALE GENOMIC DNA]</scope>
    <source>
        <strain evidence="4">CGMCC 4.7455</strain>
    </source>
</reference>